<evidence type="ECO:0000313" key="2">
    <source>
        <dbReference type="EMBL" id="TEB32582.1"/>
    </source>
</evidence>
<reference evidence="2 3" key="1">
    <citation type="journal article" date="2019" name="Nat. Ecol. Evol.">
        <title>Megaphylogeny resolves global patterns of mushroom evolution.</title>
        <authorList>
            <person name="Varga T."/>
            <person name="Krizsan K."/>
            <person name="Foldi C."/>
            <person name="Dima B."/>
            <person name="Sanchez-Garcia M."/>
            <person name="Sanchez-Ramirez S."/>
            <person name="Szollosi G.J."/>
            <person name="Szarkandi J.G."/>
            <person name="Papp V."/>
            <person name="Albert L."/>
            <person name="Andreopoulos W."/>
            <person name="Angelini C."/>
            <person name="Antonin V."/>
            <person name="Barry K.W."/>
            <person name="Bougher N.L."/>
            <person name="Buchanan P."/>
            <person name="Buyck B."/>
            <person name="Bense V."/>
            <person name="Catcheside P."/>
            <person name="Chovatia M."/>
            <person name="Cooper J."/>
            <person name="Damon W."/>
            <person name="Desjardin D."/>
            <person name="Finy P."/>
            <person name="Geml J."/>
            <person name="Haridas S."/>
            <person name="Hughes K."/>
            <person name="Justo A."/>
            <person name="Karasinski D."/>
            <person name="Kautmanova I."/>
            <person name="Kiss B."/>
            <person name="Kocsube S."/>
            <person name="Kotiranta H."/>
            <person name="LaButti K.M."/>
            <person name="Lechner B.E."/>
            <person name="Liimatainen K."/>
            <person name="Lipzen A."/>
            <person name="Lukacs Z."/>
            <person name="Mihaltcheva S."/>
            <person name="Morgado L.N."/>
            <person name="Niskanen T."/>
            <person name="Noordeloos M.E."/>
            <person name="Ohm R.A."/>
            <person name="Ortiz-Santana B."/>
            <person name="Ovrebo C."/>
            <person name="Racz N."/>
            <person name="Riley R."/>
            <person name="Savchenko A."/>
            <person name="Shiryaev A."/>
            <person name="Soop K."/>
            <person name="Spirin V."/>
            <person name="Szebenyi C."/>
            <person name="Tomsovsky M."/>
            <person name="Tulloss R.E."/>
            <person name="Uehling J."/>
            <person name="Grigoriev I.V."/>
            <person name="Vagvolgyi C."/>
            <person name="Papp T."/>
            <person name="Martin F.M."/>
            <person name="Miettinen O."/>
            <person name="Hibbett D.S."/>
            <person name="Nagy L.G."/>
        </authorList>
    </citation>
    <scope>NUCLEOTIDE SEQUENCE [LARGE SCALE GENOMIC DNA]</scope>
    <source>
        <strain evidence="2 3">FP101781</strain>
    </source>
</reference>
<accession>A0A4Y7TG89</accession>
<gene>
    <name evidence="2" type="ORF">FA13DRAFT_261789</name>
</gene>
<name>A0A4Y7TG89_COPMI</name>
<dbReference type="Proteomes" id="UP000298030">
    <property type="component" value="Unassembled WGS sequence"/>
</dbReference>
<protein>
    <submittedName>
        <fullName evidence="2">Uncharacterized protein</fullName>
    </submittedName>
</protein>
<dbReference type="Gene3D" id="2.80.10.50">
    <property type="match status" value="1"/>
</dbReference>
<feature type="region of interest" description="Disordered" evidence="1">
    <location>
        <begin position="155"/>
        <end position="187"/>
    </location>
</feature>
<evidence type="ECO:0000256" key="1">
    <source>
        <dbReference type="SAM" id="MobiDB-lite"/>
    </source>
</evidence>
<comment type="caution">
    <text evidence="2">The sequence shown here is derived from an EMBL/GenBank/DDBJ whole genome shotgun (WGS) entry which is preliminary data.</text>
</comment>
<dbReference type="EMBL" id="QPFP01000015">
    <property type="protein sequence ID" value="TEB32582.1"/>
    <property type="molecule type" value="Genomic_DNA"/>
</dbReference>
<keyword evidence="3" id="KW-1185">Reference proteome</keyword>
<sequence length="399" mass="41702">MSVSLPFNIYSALGSGGFLQFLGTGSGTSATLCLGGTDAWQKWFLQLSSDGIGVAIENLAYGSYVATLASQDWSNSSVLAAAEPRPWYLAPPPVESEMAMFSICEDEACSMVLVPLSQVDSSKPDSTEVALAPATGAPHEYWEFIQTASPSAKSTSVMSASLEPRRRGVYPRQSGTSSSPEAQSTSTTITAGDVGALNLCPPCGKAKCQFEPTGAKSTATYSVLIGQPVSNCNSYSQQVTKTTLGGTYTLTKSFGVEKTKGGGFNANVGTAGGKATLSLGPSIYAETKISSSKQEAIQQTQSVEVNIPPGQIGALVANVTYLRTSGRITIDKRVLGFVAVEPELVVGYSVVYAPCGSSFSELTIPKPQCSNDVNASQAQSQPFLLLLILLVTFITSARV</sequence>
<organism evidence="2 3">
    <name type="scientific">Coprinellus micaceus</name>
    <name type="common">Glistening ink-cap mushroom</name>
    <name type="synonym">Coprinus micaceus</name>
    <dbReference type="NCBI Taxonomy" id="71717"/>
    <lineage>
        <taxon>Eukaryota</taxon>
        <taxon>Fungi</taxon>
        <taxon>Dikarya</taxon>
        <taxon>Basidiomycota</taxon>
        <taxon>Agaricomycotina</taxon>
        <taxon>Agaricomycetes</taxon>
        <taxon>Agaricomycetidae</taxon>
        <taxon>Agaricales</taxon>
        <taxon>Agaricineae</taxon>
        <taxon>Psathyrellaceae</taxon>
        <taxon>Coprinellus</taxon>
    </lineage>
</organism>
<evidence type="ECO:0000313" key="3">
    <source>
        <dbReference type="Proteomes" id="UP000298030"/>
    </source>
</evidence>
<feature type="compositionally biased region" description="Polar residues" evidence="1">
    <location>
        <begin position="173"/>
        <end position="187"/>
    </location>
</feature>
<dbReference type="AlphaFoldDB" id="A0A4Y7TG89"/>
<proteinExistence type="predicted"/>